<dbReference type="CDD" id="cd03022">
    <property type="entry name" value="DsbA_HCCA_Iso"/>
    <property type="match status" value="1"/>
</dbReference>
<gene>
    <name evidence="4" type="ORF">CRD36_08380</name>
</gene>
<dbReference type="GO" id="GO:0006749">
    <property type="term" value="P:glutathione metabolic process"/>
    <property type="evidence" value="ECO:0007669"/>
    <property type="project" value="TreeGrafter"/>
</dbReference>
<dbReference type="GO" id="GO:0018845">
    <property type="term" value="F:2-hydroxychromene-2-carboxylate isomerase activity"/>
    <property type="evidence" value="ECO:0007669"/>
    <property type="project" value="UniProtKB-UniRule"/>
</dbReference>
<dbReference type="InterPro" id="IPR001853">
    <property type="entry name" value="DSBA-like_thioredoxin_dom"/>
</dbReference>
<dbReference type="Gene3D" id="3.40.30.10">
    <property type="entry name" value="Glutaredoxin"/>
    <property type="match status" value="1"/>
</dbReference>
<keyword evidence="5" id="KW-1185">Reference proteome</keyword>
<dbReference type="OrthoDB" id="5244108at2"/>
<dbReference type="PANTHER" id="PTHR42943">
    <property type="entry name" value="GLUTATHIONE S-TRANSFERASE KAPPA"/>
    <property type="match status" value="1"/>
</dbReference>
<dbReference type="InParanoid" id="A0A2G4YST3"/>
<dbReference type="AlphaFoldDB" id="A0A2G4YST3"/>
<keyword evidence="1 4" id="KW-0413">Isomerase</keyword>
<dbReference type="GO" id="GO:0004364">
    <property type="term" value="F:glutathione transferase activity"/>
    <property type="evidence" value="ECO:0007669"/>
    <property type="project" value="TreeGrafter"/>
</dbReference>
<reference evidence="4 5" key="1">
    <citation type="submission" date="2017-10" db="EMBL/GenBank/DDBJ databases">
        <title>Frigbacter circumglobatus gen. nov. sp. nov., isolated from sediment cultured in situ.</title>
        <authorList>
            <person name="Zhao Z."/>
        </authorList>
    </citation>
    <scope>NUCLEOTIDE SEQUENCE [LARGE SCALE GENOMIC DNA]</scope>
    <source>
        <strain evidence="4 5">ZYL</strain>
    </source>
</reference>
<accession>A0A2G4YST3</accession>
<feature type="domain" description="DSBA-like thioredoxin" evidence="3">
    <location>
        <begin position="4"/>
        <end position="195"/>
    </location>
</feature>
<dbReference type="InterPro" id="IPR044087">
    <property type="entry name" value="NahD-like"/>
</dbReference>
<evidence type="ECO:0000256" key="1">
    <source>
        <dbReference type="PIRNR" id="PIRNR006386"/>
    </source>
</evidence>
<evidence type="ECO:0000259" key="3">
    <source>
        <dbReference type="Pfam" id="PF01323"/>
    </source>
</evidence>
<dbReference type="RefSeq" id="WP_099472289.1">
    <property type="nucleotide sequence ID" value="NZ_CP041025.1"/>
</dbReference>
<organism evidence="4 5">
    <name type="scientific">Paremcibacter congregatus</name>
    <dbReference type="NCBI Taxonomy" id="2043170"/>
    <lineage>
        <taxon>Bacteria</taxon>
        <taxon>Pseudomonadati</taxon>
        <taxon>Pseudomonadota</taxon>
        <taxon>Alphaproteobacteria</taxon>
        <taxon>Emcibacterales</taxon>
        <taxon>Emcibacteraceae</taxon>
        <taxon>Paremcibacter</taxon>
    </lineage>
</organism>
<sequence>MSDVIDFYFDFSSTYSYVAHQDIMSLARKHDLTLSWRPISLGAIFHQQGHNLPKLGSPKQKYLWHDVQRAADQAGLPFRWPDIFPVNSIPAARGAYWIQDIMPEKLEAYIATVFTTTFATDHDIGQPETLQDIAKNLGLDVAAYMAALKDDVYKDRLKQETATAQTRGVFGAPTFCFGDEMFWGADRLAALDSFITKQKA</sequence>
<comment type="similarity">
    <text evidence="1">Belongs to the GST superfamily. NadH family.</text>
</comment>
<dbReference type="SUPFAM" id="SSF52833">
    <property type="entry name" value="Thioredoxin-like"/>
    <property type="match status" value="1"/>
</dbReference>
<proteinExistence type="inferred from homology"/>
<evidence type="ECO:0000313" key="5">
    <source>
        <dbReference type="Proteomes" id="UP000229730"/>
    </source>
</evidence>
<dbReference type="PANTHER" id="PTHR42943:SF2">
    <property type="entry name" value="GLUTATHIONE S-TRANSFERASE KAPPA 1"/>
    <property type="match status" value="1"/>
</dbReference>
<dbReference type="EC" id="5.99.1.4" evidence="1"/>
<dbReference type="GO" id="GO:1901170">
    <property type="term" value="P:naphthalene catabolic process"/>
    <property type="evidence" value="ECO:0007669"/>
    <property type="project" value="InterPro"/>
</dbReference>
<dbReference type="PIRSF" id="PIRSF006386">
    <property type="entry name" value="HCCAis_GSTk"/>
    <property type="match status" value="1"/>
</dbReference>
<dbReference type="Proteomes" id="UP000229730">
    <property type="component" value="Unassembled WGS sequence"/>
</dbReference>
<feature type="active site" description="Nucleophile" evidence="2">
    <location>
        <position position="13"/>
    </location>
</feature>
<dbReference type="InterPro" id="IPR036249">
    <property type="entry name" value="Thioredoxin-like_sf"/>
</dbReference>
<comment type="caution">
    <text evidence="4">The sequence shown here is derived from an EMBL/GenBank/DDBJ whole genome shotgun (WGS) entry which is preliminary data.</text>
</comment>
<dbReference type="Pfam" id="PF01323">
    <property type="entry name" value="DSBA"/>
    <property type="match status" value="1"/>
</dbReference>
<evidence type="ECO:0000256" key="2">
    <source>
        <dbReference type="PIRSR" id="PIRSR006386-1"/>
    </source>
</evidence>
<comment type="catalytic activity">
    <reaction evidence="1">
        <text>2-hydroxychromene-2-carboxylate = (3E)-4-(2-hydroxyphenyl)-2-oxobut-3-enoate</text>
        <dbReference type="Rhea" id="RHEA:27401"/>
        <dbReference type="ChEBI" id="CHEBI:59350"/>
        <dbReference type="ChEBI" id="CHEBI:59353"/>
        <dbReference type="EC" id="5.99.1.4"/>
    </reaction>
</comment>
<dbReference type="InterPro" id="IPR051924">
    <property type="entry name" value="GST_Kappa/NadH"/>
</dbReference>
<name>A0A2G4YST3_9PROT</name>
<dbReference type="InterPro" id="IPR014440">
    <property type="entry name" value="HCCAis_GSTk"/>
</dbReference>
<evidence type="ECO:0000313" key="4">
    <source>
        <dbReference type="EMBL" id="PHZ85399.1"/>
    </source>
</evidence>
<dbReference type="EMBL" id="PDEM01000016">
    <property type="protein sequence ID" value="PHZ85399.1"/>
    <property type="molecule type" value="Genomic_DNA"/>
</dbReference>
<protein>
    <recommendedName>
        <fullName evidence="1">2-hydroxychromene-2-carboxylate isomerase</fullName>
        <ecNumber evidence="1">5.99.1.4</ecNumber>
    </recommendedName>
</protein>
<dbReference type="GO" id="GO:0004602">
    <property type="term" value="F:glutathione peroxidase activity"/>
    <property type="evidence" value="ECO:0007669"/>
    <property type="project" value="TreeGrafter"/>
</dbReference>